<accession>G7UQV2</accession>
<evidence type="ECO:0008006" key="4">
    <source>
        <dbReference type="Google" id="ProtNLM"/>
    </source>
</evidence>
<evidence type="ECO:0000256" key="1">
    <source>
        <dbReference type="SAM" id="Phobius"/>
    </source>
</evidence>
<gene>
    <name evidence="2" type="ordered locus">DSC_11900</name>
</gene>
<dbReference type="eggNOG" id="ENOG502ZFK6">
    <property type="taxonomic scope" value="Bacteria"/>
</dbReference>
<dbReference type="Proteomes" id="UP000005870">
    <property type="component" value="Chromosome"/>
</dbReference>
<organism evidence="2 3">
    <name type="scientific">Pseudoxanthomonas spadix (strain BD-a59)</name>
    <dbReference type="NCBI Taxonomy" id="1045855"/>
    <lineage>
        <taxon>Bacteria</taxon>
        <taxon>Pseudomonadati</taxon>
        <taxon>Pseudomonadota</taxon>
        <taxon>Gammaproteobacteria</taxon>
        <taxon>Lysobacterales</taxon>
        <taxon>Lysobacteraceae</taxon>
        <taxon>Pseudoxanthomonas</taxon>
    </lineage>
</organism>
<dbReference type="STRING" id="1045855.DSC_11900"/>
<dbReference type="RefSeq" id="WP_014161197.1">
    <property type="nucleotide sequence ID" value="NC_016147.2"/>
</dbReference>
<feature type="transmembrane region" description="Helical" evidence="1">
    <location>
        <begin position="48"/>
        <end position="69"/>
    </location>
</feature>
<dbReference type="EMBL" id="CP003093">
    <property type="protein sequence ID" value="AER57024.1"/>
    <property type="molecule type" value="Genomic_DNA"/>
</dbReference>
<evidence type="ECO:0000313" key="2">
    <source>
        <dbReference type="EMBL" id="AER57024.1"/>
    </source>
</evidence>
<feature type="transmembrane region" description="Helical" evidence="1">
    <location>
        <begin position="7"/>
        <end position="28"/>
    </location>
</feature>
<protein>
    <recommendedName>
        <fullName evidence="4">Transmembrane protein</fullName>
    </recommendedName>
</protein>
<keyword evidence="1" id="KW-0812">Transmembrane</keyword>
<sequence>MKKILMGGYFAMAFLSWIYLANWGAFAYRGWAFNFGRALVWPAIMFPAVGQILGVIVVLALVVFATFFMRRRPS</sequence>
<keyword evidence="3" id="KW-1185">Reference proteome</keyword>
<dbReference type="AlphaFoldDB" id="G7UQV2"/>
<evidence type="ECO:0000313" key="3">
    <source>
        <dbReference type="Proteomes" id="UP000005870"/>
    </source>
</evidence>
<dbReference type="HOGENOM" id="CLU_2665329_0_0_6"/>
<name>G7UQV2_PSEUP</name>
<dbReference type="KEGG" id="psd:DSC_11900"/>
<keyword evidence="1" id="KW-0472">Membrane</keyword>
<proteinExistence type="predicted"/>
<keyword evidence="1" id="KW-1133">Transmembrane helix</keyword>
<reference evidence="2 3" key="1">
    <citation type="journal article" date="2012" name="J. Bacteriol.">
        <title>Complete Genome Sequence of the BTEX-Degrading Bacterium Pseudoxanthomonas spadix BD-a59.</title>
        <authorList>
            <person name="Lee S.H."/>
            <person name="Jin H.M."/>
            <person name="Lee H.J."/>
            <person name="Kim J.M."/>
            <person name="Jeon C.O."/>
        </authorList>
    </citation>
    <scope>NUCLEOTIDE SEQUENCE [LARGE SCALE GENOMIC DNA]</scope>
    <source>
        <strain evidence="2 3">BD-a59</strain>
    </source>
</reference>